<evidence type="ECO:0000256" key="4">
    <source>
        <dbReference type="ARBA" id="ARBA00023136"/>
    </source>
</evidence>
<evidence type="ECO:0008006" key="8">
    <source>
        <dbReference type="Google" id="ProtNLM"/>
    </source>
</evidence>
<dbReference type="RefSeq" id="WP_089412864.1">
    <property type="nucleotide sequence ID" value="NZ_FZQA01000006.1"/>
</dbReference>
<evidence type="ECO:0000256" key="1">
    <source>
        <dbReference type="ARBA" id="ARBA00004370"/>
    </source>
</evidence>
<keyword evidence="7" id="KW-1185">Reference proteome</keyword>
<comment type="subcellular location">
    <subcellularLocation>
        <location evidence="1">Membrane</location>
    </subcellularLocation>
</comment>
<dbReference type="AlphaFoldDB" id="A0A239PX17"/>
<dbReference type="GO" id="GO:0016020">
    <property type="term" value="C:membrane"/>
    <property type="evidence" value="ECO:0007669"/>
    <property type="project" value="UniProtKB-SubCell"/>
</dbReference>
<dbReference type="InterPro" id="IPR023352">
    <property type="entry name" value="MAPEG-like_dom_sf"/>
</dbReference>
<dbReference type="InterPro" id="IPR001129">
    <property type="entry name" value="Membr-assoc_MAPEG"/>
</dbReference>
<evidence type="ECO:0000313" key="7">
    <source>
        <dbReference type="Proteomes" id="UP000198346"/>
    </source>
</evidence>
<evidence type="ECO:0000313" key="6">
    <source>
        <dbReference type="EMBL" id="SNT74834.1"/>
    </source>
</evidence>
<keyword evidence="2 5" id="KW-0812">Transmembrane</keyword>
<dbReference type="Proteomes" id="UP000198346">
    <property type="component" value="Unassembled WGS sequence"/>
</dbReference>
<keyword evidence="3 5" id="KW-1133">Transmembrane helix</keyword>
<evidence type="ECO:0000256" key="3">
    <source>
        <dbReference type="ARBA" id="ARBA00022989"/>
    </source>
</evidence>
<feature type="transmembrane region" description="Helical" evidence="5">
    <location>
        <begin position="115"/>
        <end position="137"/>
    </location>
</feature>
<feature type="transmembrane region" description="Helical" evidence="5">
    <location>
        <begin position="68"/>
        <end position="95"/>
    </location>
</feature>
<organism evidence="6 7">
    <name type="scientific">Amphiplicatus metriothermophilus</name>
    <dbReference type="NCBI Taxonomy" id="1519374"/>
    <lineage>
        <taxon>Bacteria</taxon>
        <taxon>Pseudomonadati</taxon>
        <taxon>Pseudomonadota</taxon>
        <taxon>Alphaproteobacteria</taxon>
        <taxon>Parvularculales</taxon>
        <taxon>Parvularculaceae</taxon>
        <taxon>Amphiplicatus</taxon>
    </lineage>
</organism>
<name>A0A239PX17_9PROT</name>
<proteinExistence type="predicted"/>
<dbReference type="OrthoDB" id="5516290at2"/>
<reference evidence="6 7" key="1">
    <citation type="submission" date="2017-07" db="EMBL/GenBank/DDBJ databases">
        <authorList>
            <person name="Sun Z.S."/>
            <person name="Albrecht U."/>
            <person name="Echele G."/>
            <person name="Lee C.C."/>
        </authorList>
    </citation>
    <scope>NUCLEOTIDE SEQUENCE [LARGE SCALE GENOMIC DNA]</scope>
    <source>
        <strain evidence="6 7">CGMCC 1.12710</strain>
    </source>
</reference>
<sequence length="139" mass="15253">MTNAELWLFSAVLAQIALTAVLYLALVRARFSVPKAELRPEMAYDQAAWPTKARQVSNAVISQFELPVLFYAGALFAFVLGAASWTLVALAWAFVATRVVHAVIHTGKNVIMPRFFIFLAGFLLLIAFWIALAVRALGA</sequence>
<accession>A0A239PX17</accession>
<gene>
    <name evidence="6" type="ORF">SAMN06297382_2424</name>
</gene>
<dbReference type="SUPFAM" id="SSF161084">
    <property type="entry name" value="MAPEG domain-like"/>
    <property type="match status" value="1"/>
</dbReference>
<dbReference type="Pfam" id="PF01124">
    <property type="entry name" value="MAPEG"/>
    <property type="match status" value="1"/>
</dbReference>
<evidence type="ECO:0000256" key="2">
    <source>
        <dbReference type="ARBA" id="ARBA00022692"/>
    </source>
</evidence>
<dbReference type="EMBL" id="FZQA01000006">
    <property type="protein sequence ID" value="SNT74834.1"/>
    <property type="molecule type" value="Genomic_DNA"/>
</dbReference>
<protein>
    <recommendedName>
        <fullName evidence="8">MAPEG family protein</fullName>
    </recommendedName>
</protein>
<keyword evidence="4 5" id="KW-0472">Membrane</keyword>
<dbReference type="Gene3D" id="1.20.120.550">
    <property type="entry name" value="Membrane associated eicosanoid/glutathione metabolism-like domain"/>
    <property type="match status" value="1"/>
</dbReference>
<feature type="transmembrane region" description="Helical" evidence="5">
    <location>
        <begin position="6"/>
        <end position="26"/>
    </location>
</feature>
<evidence type="ECO:0000256" key="5">
    <source>
        <dbReference type="SAM" id="Phobius"/>
    </source>
</evidence>